<keyword evidence="2" id="KW-0238">DNA-binding</keyword>
<dbReference type="PANTHER" id="PTHR42756">
    <property type="entry name" value="TRANSCRIPTIONAL REGULATOR, MARR"/>
    <property type="match status" value="1"/>
</dbReference>
<proteinExistence type="predicted"/>
<keyword evidence="6" id="KW-1185">Reference proteome</keyword>
<comment type="caution">
    <text evidence="5">The sequence shown here is derived from an EMBL/GenBank/DDBJ whole genome shotgun (WGS) entry which is preliminary data.</text>
</comment>
<evidence type="ECO:0000313" key="5">
    <source>
        <dbReference type="EMBL" id="MCP0887384.1"/>
    </source>
</evidence>
<name>A0A9X2JLZ1_9LACO</name>
<evidence type="ECO:0000256" key="1">
    <source>
        <dbReference type="ARBA" id="ARBA00023015"/>
    </source>
</evidence>
<dbReference type="PROSITE" id="PS50995">
    <property type="entry name" value="HTH_MARR_2"/>
    <property type="match status" value="1"/>
</dbReference>
<dbReference type="Proteomes" id="UP001139006">
    <property type="component" value="Unassembled WGS sequence"/>
</dbReference>
<keyword evidence="1" id="KW-0805">Transcription regulation</keyword>
<evidence type="ECO:0000256" key="3">
    <source>
        <dbReference type="ARBA" id="ARBA00023163"/>
    </source>
</evidence>
<dbReference type="EMBL" id="JAIULA010000016">
    <property type="protein sequence ID" value="MCP0887384.1"/>
    <property type="molecule type" value="Genomic_DNA"/>
</dbReference>
<evidence type="ECO:0000259" key="4">
    <source>
        <dbReference type="PROSITE" id="PS50995"/>
    </source>
</evidence>
<sequence>MNKFNLTTQVLEPFEQISRLYQQLEKTTDYYGTNQLLHPSEIHTIEEIGRHPKTSLTNLATTLGITKGSATKMVQKLVTKGLVTKEFAPDSENKIQINLTTLGKTAFTNHQKYLTYLNDQLSTIYESLSDSELELIIKIGNDTRQLLNKLIEERTR</sequence>
<protein>
    <submittedName>
        <fullName evidence="5">MarR family winged helix-turn-helix transcriptional regulator</fullName>
    </submittedName>
</protein>
<reference evidence="5 6" key="1">
    <citation type="journal article" date="2023" name="Int. J. Syst. Evol. Microbiol.">
        <title>Ligilactobacillus ubinensis sp. nov., a novel species isolated from the wild ferment of a durian fruit (Durio zibethinus).</title>
        <authorList>
            <person name="Heng Y.C."/>
            <person name="Menon N."/>
            <person name="Chen B."/>
            <person name="Loo B.Z.L."/>
            <person name="Wong G.W.J."/>
            <person name="Lim A.C.H."/>
            <person name="Silvaraju S."/>
            <person name="Kittelmann S."/>
        </authorList>
    </citation>
    <scope>NUCLEOTIDE SEQUENCE [LARGE SCALE GENOMIC DNA]</scope>
    <source>
        <strain evidence="5 6">WILCCON 0076</strain>
    </source>
</reference>
<dbReference type="InterPro" id="IPR036388">
    <property type="entry name" value="WH-like_DNA-bd_sf"/>
</dbReference>
<dbReference type="GO" id="GO:0003700">
    <property type="term" value="F:DNA-binding transcription factor activity"/>
    <property type="evidence" value="ECO:0007669"/>
    <property type="project" value="InterPro"/>
</dbReference>
<feature type="domain" description="HTH marR-type" evidence="4">
    <location>
        <begin position="10"/>
        <end position="145"/>
    </location>
</feature>
<accession>A0A9X2JLZ1</accession>
<dbReference type="Gene3D" id="1.10.10.10">
    <property type="entry name" value="Winged helix-like DNA-binding domain superfamily/Winged helix DNA-binding domain"/>
    <property type="match status" value="1"/>
</dbReference>
<evidence type="ECO:0000313" key="6">
    <source>
        <dbReference type="Proteomes" id="UP001139006"/>
    </source>
</evidence>
<dbReference type="InterPro" id="IPR036390">
    <property type="entry name" value="WH_DNA-bd_sf"/>
</dbReference>
<keyword evidence="3" id="KW-0804">Transcription</keyword>
<dbReference type="InterPro" id="IPR000835">
    <property type="entry name" value="HTH_MarR-typ"/>
</dbReference>
<dbReference type="GO" id="GO:0003677">
    <property type="term" value="F:DNA binding"/>
    <property type="evidence" value="ECO:0007669"/>
    <property type="project" value="UniProtKB-KW"/>
</dbReference>
<dbReference type="SUPFAM" id="SSF46785">
    <property type="entry name" value="Winged helix' DNA-binding domain"/>
    <property type="match status" value="1"/>
</dbReference>
<gene>
    <name evidence="5" type="ORF">LB941_08555</name>
</gene>
<dbReference type="RefSeq" id="WP_253361179.1">
    <property type="nucleotide sequence ID" value="NZ_JAIULA010000016.1"/>
</dbReference>
<organism evidence="5 6">
    <name type="scientific">Ligilactobacillus ubinensis</name>
    <dbReference type="NCBI Taxonomy" id="2876789"/>
    <lineage>
        <taxon>Bacteria</taxon>
        <taxon>Bacillati</taxon>
        <taxon>Bacillota</taxon>
        <taxon>Bacilli</taxon>
        <taxon>Lactobacillales</taxon>
        <taxon>Lactobacillaceae</taxon>
        <taxon>Ligilactobacillus</taxon>
    </lineage>
</organism>
<dbReference type="AlphaFoldDB" id="A0A9X2JLZ1"/>
<dbReference type="PANTHER" id="PTHR42756:SF1">
    <property type="entry name" value="TRANSCRIPTIONAL REPRESSOR OF EMRAB OPERON"/>
    <property type="match status" value="1"/>
</dbReference>
<dbReference type="Pfam" id="PF12802">
    <property type="entry name" value="MarR_2"/>
    <property type="match status" value="1"/>
</dbReference>
<evidence type="ECO:0000256" key="2">
    <source>
        <dbReference type="ARBA" id="ARBA00023125"/>
    </source>
</evidence>